<accession>A9WFY0</accession>
<proteinExistence type="predicted"/>
<dbReference type="eggNOG" id="ENOG5033CEY">
    <property type="taxonomic scope" value="Bacteria"/>
</dbReference>
<evidence type="ECO:0000313" key="3">
    <source>
        <dbReference type="Proteomes" id="UP000002008"/>
    </source>
</evidence>
<protein>
    <submittedName>
        <fullName evidence="2">Uncharacterized protein</fullName>
    </submittedName>
</protein>
<reference evidence="3" key="1">
    <citation type="journal article" date="2011" name="BMC Genomics">
        <title>Complete genome sequence of the filamentous anoxygenic phototrophic bacterium Chloroflexus aurantiacus.</title>
        <authorList>
            <person name="Tang K.H."/>
            <person name="Barry K."/>
            <person name="Chertkov O."/>
            <person name="Dalin E."/>
            <person name="Han C.S."/>
            <person name="Hauser L.J."/>
            <person name="Honchak B.M."/>
            <person name="Karbach L.E."/>
            <person name="Land M.L."/>
            <person name="Lapidus A."/>
            <person name="Larimer F.W."/>
            <person name="Mikhailova N."/>
            <person name="Pitluck S."/>
            <person name="Pierson B.K."/>
            <person name="Blankenship R.E."/>
        </authorList>
    </citation>
    <scope>NUCLEOTIDE SEQUENCE [LARGE SCALE GENOMIC DNA]</scope>
    <source>
        <strain evidence="3">ATCC 29366 / DSM 635 / J-10-fl</strain>
    </source>
</reference>
<dbReference type="EnsemblBacteria" id="ABY36134">
    <property type="protein sequence ID" value="ABY36134"/>
    <property type="gene ID" value="Caur_2935"/>
</dbReference>
<dbReference type="KEGG" id="cau:Caur_2935"/>
<feature type="chain" id="PRO_5002743966" evidence="1">
    <location>
        <begin position="29"/>
        <end position="221"/>
    </location>
</feature>
<evidence type="ECO:0000313" key="2">
    <source>
        <dbReference type="EMBL" id="ABY36134.1"/>
    </source>
</evidence>
<dbReference type="PATRIC" id="fig|324602.8.peg.3306"/>
<dbReference type="Proteomes" id="UP000002008">
    <property type="component" value="Chromosome"/>
</dbReference>
<gene>
    <name evidence="2" type="ordered locus">Caur_2935</name>
</gene>
<sequence length="221" mass="23109">MKRTLVSSIAGAALALTLLWYQSVSVSAAQVVEANPTTVELGYGRGGGWRGWGMVSVGYLVRTLSTLTGLDTTTIHTELQNGRSLADIAAANGSSGDALVQAVVDAAKTRLDQAVANGRLTQAEADQLLTSIRDRATTLVNDTTLGTQLANRAAKVSQRSTLGWLIQAAADQTGLDQATIRSRLRNGETLRAIVTSAGGDPQRVIDAAVDAFRQAATTAMQ</sequence>
<dbReference type="RefSeq" id="WP_012258787.1">
    <property type="nucleotide sequence ID" value="NC_010175.1"/>
</dbReference>
<keyword evidence="1" id="KW-0732">Signal</keyword>
<dbReference type="EMBL" id="CP000909">
    <property type="protein sequence ID" value="ABY36134.1"/>
    <property type="molecule type" value="Genomic_DNA"/>
</dbReference>
<evidence type="ECO:0000256" key="1">
    <source>
        <dbReference type="SAM" id="SignalP"/>
    </source>
</evidence>
<keyword evidence="3" id="KW-1185">Reference proteome</keyword>
<dbReference type="AlphaFoldDB" id="A9WFY0"/>
<organism evidence="2 3">
    <name type="scientific">Chloroflexus aurantiacus (strain ATCC 29366 / DSM 635 / J-10-fl)</name>
    <dbReference type="NCBI Taxonomy" id="324602"/>
    <lineage>
        <taxon>Bacteria</taxon>
        <taxon>Bacillati</taxon>
        <taxon>Chloroflexota</taxon>
        <taxon>Chloroflexia</taxon>
        <taxon>Chloroflexales</taxon>
        <taxon>Chloroflexineae</taxon>
        <taxon>Chloroflexaceae</taxon>
        <taxon>Chloroflexus</taxon>
    </lineage>
</organism>
<name>A9WFY0_CHLAA</name>
<feature type="signal peptide" evidence="1">
    <location>
        <begin position="1"/>
        <end position="28"/>
    </location>
</feature>
<dbReference type="HOGENOM" id="CLU_1248800_0_0_0"/>
<dbReference type="InParanoid" id="A9WFY0"/>